<keyword evidence="1 6" id="KW-0963">Cytoplasm</keyword>
<evidence type="ECO:0000313" key="8">
    <source>
        <dbReference type="EMBL" id="HBJ09570.1"/>
    </source>
</evidence>
<dbReference type="AlphaFoldDB" id="A0A316R3D5"/>
<comment type="similarity">
    <text evidence="6">Belongs to the methyltransferase superfamily. RsmI family.</text>
</comment>
<dbReference type="NCBIfam" id="TIGR00096">
    <property type="entry name" value="16S rRNA (cytidine(1402)-2'-O)-methyltransferase"/>
    <property type="match status" value="1"/>
</dbReference>
<dbReference type="GO" id="GO:0070677">
    <property type="term" value="F:rRNA (cytosine-2'-O-)-methyltransferase activity"/>
    <property type="evidence" value="ECO:0007669"/>
    <property type="project" value="UniProtKB-UniRule"/>
</dbReference>
<dbReference type="Pfam" id="PF00590">
    <property type="entry name" value="TP_methylase"/>
    <property type="match status" value="1"/>
</dbReference>
<dbReference type="InterPro" id="IPR035996">
    <property type="entry name" value="4pyrrol_Methylase_sf"/>
</dbReference>
<dbReference type="InterPro" id="IPR008189">
    <property type="entry name" value="rRNA_ssu_MeTfrase_I"/>
</dbReference>
<comment type="function">
    <text evidence="6">Catalyzes the 2'-O-methylation of the ribose of cytidine 1402 (C1402) in 16S rRNA.</text>
</comment>
<name>A0A316R3D5_9BACT</name>
<dbReference type="GO" id="GO:0005737">
    <property type="term" value="C:cytoplasm"/>
    <property type="evidence" value="ECO:0007669"/>
    <property type="project" value="UniProtKB-SubCell"/>
</dbReference>
<dbReference type="Proteomes" id="UP000262954">
    <property type="component" value="Unassembled WGS sequence"/>
</dbReference>
<evidence type="ECO:0000256" key="6">
    <source>
        <dbReference type="HAMAP-Rule" id="MF_01877"/>
    </source>
</evidence>
<evidence type="ECO:0000259" key="7">
    <source>
        <dbReference type="Pfam" id="PF00590"/>
    </source>
</evidence>
<reference evidence="8 9" key="1">
    <citation type="journal article" date="2018" name="Nat. Biotechnol.">
        <title>A standardized bacterial taxonomy based on genome phylogeny substantially revises the tree of life.</title>
        <authorList>
            <person name="Parks D.H."/>
            <person name="Chuvochina M."/>
            <person name="Waite D.W."/>
            <person name="Rinke C."/>
            <person name="Skarshewski A."/>
            <person name="Chaumeil P.A."/>
            <person name="Hugenholtz P."/>
        </authorList>
    </citation>
    <scope>NUCLEOTIDE SEQUENCE [LARGE SCALE GENOMIC DNA]</scope>
    <source>
        <strain evidence="8">UBA11482</strain>
    </source>
</reference>
<accession>A0A316R3D5</accession>
<dbReference type="HAMAP" id="MF_01877">
    <property type="entry name" value="16SrRNA_methyltr_I"/>
    <property type="match status" value="1"/>
</dbReference>
<dbReference type="EMBL" id="DNWC01000145">
    <property type="protein sequence ID" value="HBJ09570.1"/>
    <property type="molecule type" value="Genomic_DNA"/>
</dbReference>
<gene>
    <name evidence="6 8" type="primary">rsmI</name>
    <name evidence="8" type="ORF">DDY73_11270</name>
</gene>
<dbReference type="PIRSF" id="PIRSF005917">
    <property type="entry name" value="MTase_YraL"/>
    <property type="match status" value="1"/>
</dbReference>
<dbReference type="InterPro" id="IPR014777">
    <property type="entry name" value="4pyrrole_Mease_sub1"/>
</dbReference>
<dbReference type="PANTHER" id="PTHR46111">
    <property type="entry name" value="RIBOSOMAL RNA SMALL SUBUNIT METHYLTRANSFERASE I"/>
    <property type="match status" value="1"/>
</dbReference>
<keyword evidence="4 6" id="KW-0808">Transferase</keyword>
<feature type="domain" description="Tetrapyrrole methylase" evidence="7">
    <location>
        <begin position="3"/>
        <end position="202"/>
    </location>
</feature>
<keyword evidence="2 6" id="KW-0698">rRNA processing</keyword>
<dbReference type="CDD" id="cd11648">
    <property type="entry name" value="RsmI"/>
    <property type="match status" value="1"/>
</dbReference>
<protein>
    <recommendedName>
        <fullName evidence="6">Ribosomal RNA small subunit methyltransferase I</fullName>
        <ecNumber evidence="6">2.1.1.198</ecNumber>
    </recommendedName>
    <alternativeName>
        <fullName evidence="6">16S rRNA 2'-O-ribose C1402 methyltransferase</fullName>
    </alternativeName>
    <alternativeName>
        <fullName evidence="6">rRNA (cytidine-2'-O-)-methyltransferase RsmI</fullName>
    </alternativeName>
</protein>
<dbReference type="FunFam" id="3.40.1010.10:FF:000007">
    <property type="entry name" value="Ribosomal RNA small subunit methyltransferase I"/>
    <property type="match status" value="1"/>
</dbReference>
<evidence type="ECO:0000256" key="5">
    <source>
        <dbReference type="ARBA" id="ARBA00022691"/>
    </source>
</evidence>
<dbReference type="FunFam" id="3.30.950.10:FF:000002">
    <property type="entry name" value="Ribosomal RNA small subunit methyltransferase I"/>
    <property type="match status" value="1"/>
</dbReference>
<evidence type="ECO:0000256" key="1">
    <source>
        <dbReference type="ARBA" id="ARBA00022490"/>
    </source>
</evidence>
<comment type="caution">
    <text evidence="8">The sequence shown here is derived from an EMBL/GenBank/DDBJ whole genome shotgun (WGS) entry which is preliminary data.</text>
</comment>
<dbReference type="RefSeq" id="WP_022389743.1">
    <property type="nucleotide sequence ID" value="NZ_CAUAJF010000062.1"/>
</dbReference>
<evidence type="ECO:0000313" key="9">
    <source>
        <dbReference type="Proteomes" id="UP000262954"/>
    </source>
</evidence>
<keyword evidence="3 6" id="KW-0489">Methyltransferase</keyword>
<dbReference type="PROSITE" id="PS01296">
    <property type="entry name" value="RSMI"/>
    <property type="match status" value="1"/>
</dbReference>
<keyword evidence="5 6" id="KW-0949">S-adenosyl-L-methionine</keyword>
<comment type="catalytic activity">
    <reaction evidence="6">
        <text>cytidine(1402) in 16S rRNA + S-adenosyl-L-methionine = 2'-O-methylcytidine(1402) in 16S rRNA + S-adenosyl-L-homocysteine + H(+)</text>
        <dbReference type="Rhea" id="RHEA:42924"/>
        <dbReference type="Rhea" id="RHEA-COMP:10285"/>
        <dbReference type="Rhea" id="RHEA-COMP:10286"/>
        <dbReference type="ChEBI" id="CHEBI:15378"/>
        <dbReference type="ChEBI" id="CHEBI:57856"/>
        <dbReference type="ChEBI" id="CHEBI:59789"/>
        <dbReference type="ChEBI" id="CHEBI:74495"/>
        <dbReference type="ChEBI" id="CHEBI:82748"/>
        <dbReference type="EC" id="2.1.1.198"/>
    </reaction>
</comment>
<evidence type="ECO:0000256" key="4">
    <source>
        <dbReference type="ARBA" id="ARBA00022679"/>
    </source>
</evidence>
<dbReference type="PANTHER" id="PTHR46111:SF1">
    <property type="entry name" value="RIBOSOMAL RNA SMALL SUBUNIT METHYLTRANSFERASE I"/>
    <property type="match status" value="1"/>
</dbReference>
<evidence type="ECO:0000256" key="2">
    <source>
        <dbReference type="ARBA" id="ARBA00022552"/>
    </source>
</evidence>
<dbReference type="Gene3D" id="3.40.1010.10">
    <property type="entry name" value="Cobalt-precorrin-4 Transmethylase, Domain 1"/>
    <property type="match status" value="1"/>
</dbReference>
<dbReference type="InterPro" id="IPR014776">
    <property type="entry name" value="4pyrrole_Mease_sub2"/>
</dbReference>
<dbReference type="EC" id="2.1.1.198" evidence="6"/>
<dbReference type="InterPro" id="IPR018063">
    <property type="entry name" value="SAM_MeTrfase_RsmI_CS"/>
</dbReference>
<evidence type="ECO:0000256" key="3">
    <source>
        <dbReference type="ARBA" id="ARBA00022603"/>
    </source>
</evidence>
<dbReference type="InterPro" id="IPR000878">
    <property type="entry name" value="4pyrrol_Mease"/>
</dbReference>
<proteinExistence type="inferred from homology"/>
<sequence length="231" mass="25606">MAKLYVVPTPVGNLEDMTMRAIRVLKEADCVLAEDTRTSGILMKHFEIKTRMQSHHKFNEHKTVEGLVARLQGGENIALISDAGTPAISDPGFLLVRECRKAGIDVECLPGATAFVPALVASGLPNDRFCFEGFLPQKKGRSTRLSELANETRTMIFYESPFRLLKTLIQFAEVFGADRDASVSREISKVHEETVRGTLSEIIAHFTEREPKGEFVIVVGGLPGKTRYVEI</sequence>
<organism evidence="8 9">
    <name type="scientific">Coprobacter fastidiosus</name>
    <dbReference type="NCBI Taxonomy" id="1099853"/>
    <lineage>
        <taxon>Bacteria</taxon>
        <taxon>Pseudomonadati</taxon>
        <taxon>Bacteroidota</taxon>
        <taxon>Bacteroidia</taxon>
        <taxon>Bacteroidales</taxon>
        <taxon>Barnesiellaceae</taxon>
        <taxon>Coprobacter</taxon>
    </lineage>
</organism>
<comment type="subcellular location">
    <subcellularLocation>
        <location evidence="6">Cytoplasm</location>
    </subcellularLocation>
</comment>
<dbReference type="Gene3D" id="3.30.950.10">
    <property type="entry name" value="Methyltransferase, Cobalt-precorrin-4 Transmethylase, Domain 2"/>
    <property type="match status" value="1"/>
</dbReference>
<dbReference type="SUPFAM" id="SSF53790">
    <property type="entry name" value="Tetrapyrrole methylase"/>
    <property type="match status" value="1"/>
</dbReference>